<dbReference type="EMBL" id="JABXWD010000175">
    <property type="protein sequence ID" value="MBV6341966.1"/>
    <property type="molecule type" value="Genomic_DNA"/>
</dbReference>
<comment type="catalytic activity">
    <reaction evidence="6">
        <text>tRNA(n+1) + phosphate = tRNA(n) + a ribonucleoside 5'-diphosphate</text>
        <dbReference type="Rhea" id="RHEA:10628"/>
        <dbReference type="Rhea" id="RHEA-COMP:17343"/>
        <dbReference type="Rhea" id="RHEA-COMP:17344"/>
        <dbReference type="ChEBI" id="CHEBI:43474"/>
        <dbReference type="ChEBI" id="CHEBI:57930"/>
        <dbReference type="ChEBI" id="CHEBI:173114"/>
        <dbReference type="EC" id="2.7.7.56"/>
    </reaction>
</comment>
<keyword evidence="3 6" id="KW-0820">tRNA-binding</keyword>
<evidence type="ECO:0000259" key="7">
    <source>
        <dbReference type="Pfam" id="PF01138"/>
    </source>
</evidence>
<dbReference type="InterPro" id="IPR027408">
    <property type="entry name" value="PNPase/RNase_PH_dom_sf"/>
</dbReference>
<keyword evidence="10" id="KW-1185">Reference proteome</keyword>
<dbReference type="PROSITE" id="PS01277">
    <property type="entry name" value="RIBONUCLEASE_PH"/>
    <property type="match status" value="1"/>
</dbReference>
<proteinExistence type="inferred from homology"/>
<dbReference type="SUPFAM" id="SSF54211">
    <property type="entry name" value="Ribosomal protein S5 domain 2-like"/>
    <property type="match status" value="1"/>
</dbReference>
<dbReference type="EC" id="2.7.7.56" evidence="6"/>
<keyword evidence="2 6" id="KW-0698">rRNA processing</keyword>
<sequence>MRPDARKADQLRPVTMRRGFIGHAEGSVLIEMGNTKVICTATIEENVPPFLKDTGRGWITAEYSMLPRSTQSRSTREAKTGKIGGRTHEIQRMIGRALRSVVNMSQMGERTVLIDCDVIQADGGTRTASITGAFVCMVDALRFAEKNGIIRRFPLREYLAATSVGVVDGQLRLDLCYEEDRHADVDMNVVMTASNRYVEIQGCAEGMPFPRQTVNELLDLAASGIMQLIDIQRQVLENEPLPGN</sequence>
<dbReference type="PANTHER" id="PTHR11953">
    <property type="entry name" value="EXOSOME COMPLEX COMPONENT"/>
    <property type="match status" value="1"/>
</dbReference>
<feature type="binding site" evidence="6">
    <location>
        <position position="86"/>
    </location>
    <ligand>
        <name>phosphate</name>
        <dbReference type="ChEBI" id="CHEBI:43474"/>
        <note>substrate</note>
    </ligand>
</feature>
<gene>
    <name evidence="6 9" type="primary">rph</name>
    <name evidence="9" type="ORF">HWQ67_10250</name>
</gene>
<name>A0ABS6RZG5_9BACT</name>
<dbReference type="Proteomes" id="UP001196980">
    <property type="component" value="Unassembled WGS sequence"/>
</dbReference>
<comment type="similarity">
    <text evidence="1 6">Belongs to the RNase PH family.</text>
</comment>
<feature type="domain" description="Exoribonuclease phosphorolytic" evidence="8">
    <location>
        <begin position="159"/>
        <end position="223"/>
    </location>
</feature>
<dbReference type="GO" id="GO:0009022">
    <property type="term" value="F:tRNA nucleotidyltransferase activity"/>
    <property type="evidence" value="ECO:0007669"/>
    <property type="project" value="UniProtKB-EC"/>
</dbReference>
<dbReference type="Gene3D" id="3.30.230.70">
    <property type="entry name" value="GHMP Kinase, N-terminal domain"/>
    <property type="match status" value="1"/>
</dbReference>
<evidence type="ECO:0000256" key="4">
    <source>
        <dbReference type="ARBA" id="ARBA00022694"/>
    </source>
</evidence>
<dbReference type="InterPro" id="IPR002381">
    <property type="entry name" value="RNase_PH_bac-type"/>
</dbReference>
<dbReference type="InterPro" id="IPR015847">
    <property type="entry name" value="ExoRNase_PH_dom2"/>
</dbReference>
<keyword evidence="6 9" id="KW-0548">Nucleotidyltransferase</keyword>
<keyword evidence="6 9" id="KW-0808">Transferase</keyword>
<dbReference type="PANTHER" id="PTHR11953:SF0">
    <property type="entry name" value="EXOSOME COMPLEX COMPONENT RRP41"/>
    <property type="match status" value="1"/>
</dbReference>
<dbReference type="SUPFAM" id="SSF55666">
    <property type="entry name" value="Ribonuclease PH domain 2-like"/>
    <property type="match status" value="1"/>
</dbReference>
<evidence type="ECO:0000256" key="2">
    <source>
        <dbReference type="ARBA" id="ARBA00022552"/>
    </source>
</evidence>
<dbReference type="InterPro" id="IPR018336">
    <property type="entry name" value="RNase_PH_CS"/>
</dbReference>
<dbReference type="NCBIfam" id="TIGR01966">
    <property type="entry name" value="RNasePH"/>
    <property type="match status" value="1"/>
</dbReference>
<evidence type="ECO:0000256" key="3">
    <source>
        <dbReference type="ARBA" id="ARBA00022555"/>
    </source>
</evidence>
<evidence type="ECO:0000256" key="5">
    <source>
        <dbReference type="ARBA" id="ARBA00022884"/>
    </source>
</evidence>
<evidence type="ECO:0000313" key="9">
    <source>
        <dbReference type="EMBL" id="MBV6341966.1"/>
    </source>
</evidence>
<comment type="caution">
    <text evidence="9">The sequence shown here is derived from an EMBL/GenBank/DDBJ whole genome shotgun (WGS) entry which is preliminary data.</text>
</comment>
<dbReference type="InterPro" id="IPR036345">
    <property type="entry name" value="ExoRNase_PH_dom2_sf"/>
</dbReference>
<dbReference type="InterPro" id="IPR020568">
    <property type="entry name" value="Ribosomal_Su5_D2-typ_SF"/>
</dbReference>
<protein>
    <recommendedName>
        <fullName evidence="6">Ribonuclease PH</fullName>
        <shortName evidence="6">RNase PH</shortName>
        <ecNumber evidence="6">2.7.7.56</ecNumber>
    </recommendedName>
    <alternativeName>
        <fullName evidence="6">tRNA nucleotidyltransferase</fullName>
    </alternativeName>
</protein>
<keyword evidence="5" id="KW-0694">RNA-binding</keyword>
<dbReference type="RefSeq" id="WP_218252596.1">
    <property type="nucleotide sequence ID" value="NZ_JABXWD010000175.1"/>
</dbReference>
<dbReference type="HAMAP" id="MF_00564">
    <property type="entry name" value="RNase_PH"/>
    <property type="match status" value="1"/>
</dbReference>
<dbReference type="InterPro" id="IPR001247">
    <property type="entry name" value="ExoRNase_PH_dom1"/>
</dbReference>
<comment type="function">
    <text evidence="6">Phosphorolytic 3'-5' exoribonuclease that plays an important role in tRNA 3'-end maturation. Removes nucleotide residues following the 3'-CCA terminus of tRNAs; can also add nucleotides to the ends of RNA molecules by using nucleoside diphosphates as substrates, but this may not be physiologically important. Probably plays a role in initiation of 16S rRNA degradation (leading to ribosome degradation) during starvation.</text>
</comment>
<reference evidence="9 10" key="1">
    <citation type="journal article" date="2020" name="J Geophys Res Biogeosci">
        <title>Magnetotaxis as an Adaptation to Enable Bacterial Shuttling of Microbial Sulfur and Sulfur Cycling Across Aquatic Oxic#Anoxic Interfaces.</title>
        <authorList>
            <person name="Li J."/>
            <person name="Liu P."/>
            <person name="Wang J."/>
            <person name="Roberts A.P."/>
            <person name="Pan Y."/>
        </authorList>
    </citation>
    <scope>NUCLEOTIDE SEQUENCE [LARGE SCALE GENOMIC DNA]</scope>
    <source>
        <strain evidence="9 10">MYR-1_YQ</strain>
    </source>
</reference>
<organism evidence="9 10">
    <name type="scientific">Candidatus Magnetobacterium casense</name>
    <dbReference type="NCBI Taxonomy" id="1455061"/>
    <lineage>
        <taxon>Bacteria</taxon>
        <taxon>Pseudomonadati</taxon>
        <taxon>Nitrospirota</taxon>
        <taxon>Thermodesulfovibrionia</taxon>
        <taxon>Thermodesulfovibrionales</taxon>
        <taxon>Candidatus Magnetobacteriaceae</taxon>
        <taxon>Candidatus Magnetobacterium</taxon>
    </lineage>
</organism>
<evidence type="ECO:0000259" key="8">
    <source>
        <dbReference type="Pfam" id="PF03725"/>
    </source>
</evidence>
<dbReference type="InterPro" id="IPR050080">
    <property type="entry name" value="RNase_PH"/>
</dbReference>
<keyword evidence="4 6" id="KW-0819">tRNA processing</keyword>
<dbReference type="Pfam" id="PF03725">
    <property type="entry name" value="RNase_PH_C"/>
    <property type="match status" value="1"/>
</dbReference>
<dbReference type="Pfam" id="PF01138">
    <property type="entry name" value="RNase_PH"/>
    <property type="match status" value="1"/>
</dbReference>
<evidence type="ECO:0000256" key="6">
    <source>
        <dbReference type="HAMAP-Rule" id="MF_00564"/>
    </source>
</evidence>
<feature type="domain" description="Exoribonuclease phosphorolytic" evidence="7">
    <location>
        <begin position="10"/>
        <end position="140"/>
    </location>
</feature>
<feature type="binding site" evidence="6">
    <location>
        <begin position="124"/>
        <end position="126"/>
    </location>
    <ligand>
        <name>phosphate</name>
        <dbReference type="ChEBI" id="CHEBI:43474"/>
        <note>substrate</note>
    </ligand>
</feature>
<evidence type="ECO:0000313" key="10">
    <source>
        <dbReference type="Proteomes" id="UP001196980"/>
    </source>
</evidence>
<dbReference type="CDD" id="cd11362">
    <property type="entry name" value="RNase_PH_bact"/>
    <property type="match status" value="1"/>
</dbReference>
<accession>A0ABS6RZG5</accession>
<evidence type="ECO:0000256" key="1">
    <source>
        <dbReference type="ARBA" id="ARBA00006678"/>
    </source>
</evidence>
<comment type="subunit">
    <text evidence="6">Homohexameric ring arranged as a trimer of dimers.</text>
</comment>